<evidence type="ECO:0000313" key="1">
    <source>
        <dbReference type="EMBL" id="PWJ40988.1"/>
    </source>
</evidence>
<gene>
    <name evidence="1" type="ORF">BC781_104254</name>
</gene>
<dbReference type="OrthoDB" id="1493875at2"/>
<sequence length="134" mass="15781">MYRFSFLRKPFFHIVFAFAILFMASGLQLSLHYCGHMLVSVEAYAEESHSCCGSEDKKSDCCKNESKLFQIEEALQQVDIALDFPPILWMELPFSDHYLKVKELQFNKVYKYFTSYIPPPLVRSIHIIIQQFRL</sequence>
<dbReference type="NCBIfam" id="NF047658">
    <property type="entry name" value="HYC_CC_PP"/>
    <property type="match status" value="1"/>
</dbReference>
<dbReference type="Proteomes" id="UP000245535">
    <property type="component" value="Unassembled WGS sequence"/>
</dbReference>
<keyword evidence="2" id="KW-1185">Reference proteome</keyword>
<name>A0A315Z8K0_SEDFL</name>
<protein>
    <submittedName>
        <fullName evidence="1">Uncharacterized protein</fullName>
    </submittedName>
</protein>
<evidence type="ECO:0000313" key="2">
    <source>
        <dbReference type="Proteomes" id="UP000245535"/>
    </source>
</evidence>
<organism evidence="1 2">
    <name type="scientific">Sediminitomix flava</name>
    <dbReference type="NCBI Taxonomy" id="379075"/>
    <lineage>
        <taxon>Bacteria</taxon>
        <taxon>Pseudomonadati</taxon>
        <taxon>Bacteroidota</taxon>
        <taxon>Cytophagia</taxon>
        <taxon>Cytophagales</taxon>
        <taxon>Flammeovirgaceae</taxon>
        <taxon>Sediminitomix</taxon>
    </lineage>
</organism>
<accession>A0A315Z8K0</accession>
<reference evidence="1 2" key="1">
    <citation type="submission" date="2018-03" db="EMBL/GenBank/DDBJ databases">
        <title>Genomic Encyclopedia of Archaeal and Bacterial Type Strains, Phase II (KMG-II): from individual species to whole genera.</title>
        <authorList>
            <person name="Goeker M."/>
        </authorList>
    </citation>
    <scope>NUCLEOTIDE SEQUENCE [LARGE SCALE GENOMIC DNA]</scope>
    <source>
        <strain evidence="1 2">DSM 28229</strain>
    </source>
</reference>
<dbReference type="AlphaFoldDB" id="A0A315Z8K0"/>
<dbReference type="InterPro" id="IPR058060">
    <property type="entry name" value="HYC_CC_PP"/>
</dbReference>
<comment type="caution">
    <text evidence="1">The sequence shown here is derived from an EMBL/GenBank/DDBJ whole genome shotgun (WGS) entry which is preliminary data.</text>
</comment>
<dbReference type="Pfam" id="PF26622">
    <property type="entry name" value="DUF8199"/>
    <property type="match status" value="1"/>
</dbReference>
<dbReference type="EMBL" id="QGDO01000004">
    <property type="protein sequence ID" value="PWJ40988.1"/>
    <property type="molecule type" value="Genomic_DNA"/>
</dbReference>
<dbReference type="RefSeq" id="WP_109619926.1">
    <property type="nucleotide sequence ID" value="NZ_QGDO01000004.1"/>
</dbReference>
<proteinExistence type="predicted"/>
<dbReference type="InterPro" id="IPR058512">
    <property type="entry name" value="DUF8199"/>
</dbReference>